<evidence type="ECO:0000313" key="2">
    <source>
        <dbReference type="Proteomes" id="UP000001433"/>
    </source>
</evidence>
<proteinExistence type="predicted"/>
<dbReference type="KEGG" id="vg:5247095"/>
<name>A5H1K0_9CAUD</name>
<sequence>MKPDEIYKILALCNDPLPLSSSGRAYSNWIEAGTIINQYFGKVGFLPASKEGPKRYKK</sequence>
<dbReference type="GeneID" id="5247095"/>
<keyword evidence="2" id="KW-1185">Reference proteome</keyword>
<evidence type="ECO:0000313" key="1">
    <source>
        <dbReference type="EMBL" id="ABK00177.2"/>
    </source>
</evidence>
<accession>A5H1K0</accession>
<dbReference type="OrthoDB" id="36875at10239"/>
<reference evidence="1 2" key="1">
    <citation type="journal article" date="2007" name="BMC Genomics">
        <title>Comparison of genomes of three Xanthomonas oryzae bacteriophages.</title>
        <authorList>
            <person name="Lee C.N."/>
            <person name="Hu R.M."/>
            <person name="Chow T.Y."/>
            <person name="Lin J.W."/>
            <person name="Chen H.Y."/>
            <person name="Tseng Y.H."/>
            <person name="Weng S.F."/>
        </authorList>
    </citation>
    <scope>NUCLEOTIDE SEQUENCE</scope>
</reference>
<protein>
    <submittedName>
        <fullName evidence="1">p30</fullName>
    </submittedName>
</protein>
<dbReference type="EMBL" id="DQ777876">
    <property type="protein sequence ID" value="ABK00177.2"/>
    <property type="molecule type" value="Genomic_DNA"/>
</dbReference>
<dbReference type="RefSeq" id="YP_001285699.2">
    <property type="nucleotide sequence ID" value="NC_009543.1"/>
</dbReference>
<dbReference type="Proteomes" id="UP000001433">
    <property type="component" value="Segment"/>
</dbReference>
<organism evidence="1 2">
    <name type="scientific">Xanthomonas phage Xop411</name>
    <dbReference type="NCBI Taxonomy" id="2913975"/>
    <lineage>
        <taxon>Viruses</taxon>
        <taxon>Duplodnaviria</taxon>
        <taxon>Heunggongvirae</taxon>
        <taxon>Uroviricota</taxon>
        <taxon>Caudoviricetes</taxon>
        <taxon>Xipdecavirus</taxon>
        <taxon>Xipdecavirus Xop411</taxon>
    </lineage>
</organism>